<dbReference type="PATRIC" id="fig|213585.10.peg.2032"/>
<accession>A0A0E3LU79</accession>
<dbReference type="GeneID" id="24839282"/>
<reference evidence="2 3" key="1">
    <citation type="submission" date="2014-07" db="EMBL/GenBank/DDBJ databases">
        <title>Methanogenic archaea and the global carbon cycle.</title>
        <authorList>
            <person name="Henriksen J.R."/>
            <person name="Luke J."/>
            <person name="Reinhart S."/>
            <person name="Benedict M.N."/>
            <person name="Youngblut N.D."/>
            <person name="Metcalf M.E."/>
            <person name="Whitaker R.J."/>
            <person name="Metcalf W.W."/>
        </authorList>
    </citation>
    <scope>NUCLEOTIDE SEQUENCE [LARGE SCALE GENOMIC DNA]</scope>
    <source>
        <strain evidence="2 3">S-6</strain>
    </source>
</reference>
<organism evidence="2 3">
    <name type="scientific">Methanosarcina mazei S-6</name>
    <dbReference type="NCBI Taxonomy" id="213585"/>
    <lineage>
        <taxon>Archaea</taxon>
        <taxon>Methanobacteriati</taxon>
        <taxon>Methanobacteriota</taxon>
        <taxon>Stenosarchaea group</taxon>
        <taxon>Methanomicrobia</taxon>
        <taxon>Methanosarcinales</taxon>
        <taxon>Methanosarcinaceae</taxon>
        <taxon>Methanosarcina</taxon>
    </lineage>
</organism>
<dbReference type="Proteomes" id="UP000033097">
    <property type="component" value="Chromosome"/>
</dbReference>
<evidence type="ECO:0000313" key="2">
    <source>
        <dbReference type="EMBL" id="AKB64801.1"/>
    </source>
</evidence>
<sequence length="96" mass="11130">MVDNSSHNSHKNPGKKISPFKKIFSNMKNFMKKDEEDNNPSSFEVSKTEKSPDSNILELEKSGKNDKSGKNEKRSMHEKKSSKKEQKLPKKYKKGW</sequence>
<dbReference type="KEGG" id="mmj:MSMAS_1605"/>
<dbReference type="EMBL" id="CP009512">
    <property type="protein sequence ID" value="AKB64801.1"/>
    <property type="molecule type" value="Genomic_DNA"/>
</dbReference>
<feature type="compositionally biased region" description="Basic and acidic residues" evidence="1">
    <location>
        <begin position="46"/>
        <end position="88"/>
    </location>
</feature>
<protein>
    <submittedName>
        <fullName evidence="2">Uncharacterized protein</fullName>
    </submittedName>
</protein>
<dbReference type="AlphaFoldDB" id="A0A0E3LU79"/>
<evidence type="ECO:0000256" key="1">
    <source>
        <dbReference type="SAM" id="MobiDB-lite"/>
    </source>
</evidence>
<name>A0A0E3LU79_METMZ</name>
<feature type="region of interest" description="Disordered" evidence="1">
    <location>
        <begin position="1"/>
        <end position="96"/>
    </location>
</feature>
<proteinExistence type="predicted"/>
<evidence type="ECO:0000313" key="3">
    <source>
        <dbReference type="Proteomes" id="UP000033097"/>
    </source>
</evidence>
<dbReference type="RefSeq" id="WP_048039242.1">
    <property type="nucleotide sequence ID" value="NZ_CP009512.1"/>
</dbReference>
<gene>
    <name evidence="2" type="ORF">MSMAS_1605</name>
</gene>
<dbReference type="HOGENOM" id="CLU_2353241_0_0_2"/>